<feature type="compositionally biased region" description="Low complexity" evidence="1">
    <location>
        <begin position="197"/>
        <end position="223"/>
    </location>
</feature>
<dbReference type="KEGG" id="vap:Vapar_5835"/>
<reference evidence="2" key="1">
    <citation type="submission" date="2009-06" db="EMBL/GenBank/DDBJ databases">
        <title>Complete sequence of chromosome 2 of Variovorax paradoxus S110.</title>
        <authorList>
            <consortium name="US DOE Joint Genome Institute"/>
            <person name="Lucas S."/>
            <person name="Copeland A."/>
            <person name="Lapidus A."/>
            <person name="Glavina del Rio T."/>
            <person name="Tice H."/>
            <person name="Bruce D."/>
            <person name="Goodwin L."/>
            <person name="Pitluck S."/>
            <person name="Chertkov O."/>
            <person name="Brettin T."/>
            <person name="Detter J.C."/>
            <person name="Han C."/>
            <person name="Larimer F."/>
            <person name="Land M."/>
            <person name="Hauser L."/>
            <person name="Kyrpides N."/>
            <person name="Ovchinnikova G."/>
            <person name="Orwin P."/>
            <person name="Leadbetter J.R."/>
            <person name="Spain J.C."/>
            <person name="Han J.I."/>
        </authorList>
    </citation>
    <scope>NUCLEOTIDE SEQUENCE</scope>
    <source>
        <strain evidence="2">S110</strain>
    </source>
</reference>
<feature type="region of interest" description="Disordered" evidence="1">
    <location>
        <begin position="191"/>
        <end position="226"/>
    </location>
</feature>
<dbReference type="EMBL" id="CP001636">
    <property type="protein sequence ID" value="ACS22422.1"/>
    <property type="molecule type" value="Genomic_DNA"/>
</dbReference>
<accession>C5D078</accession>
<dbReference type="HOGENOM" id="CLU_990260_0_0_4"/>
<gene>
    <name evidence="2" type="ordered locus">Vapar_5835</name>
</gene>
<proteinExistence type="predicted"/>
<organism evidence="2">
    <name type="scientific">Variovorax paradoxus (strain S110)</name>
    <dbReference type="NCBI Taxonomy" id="543728"/>
    <lineage>
        <taxon>Bacteria</taxon>
        <taxon>Pseudomonadati</taxon>
        <taxon>Pseudomonadota</taxon>
        <taxon>Betaproteobacteria</taxon>
        <taxon>Burkholderiales</taxon>
        <taxon>Comamonadaceae</taxon>
        <taxon>Variovorax</taxon>
    </lineage>
</organism>
<name>C5D078_VARPS</name>
<sequence length="281" mass="30477">MSPAICGATHDCEQCGLKRLRWNGCGRSPIGPVRSAGWPPGWRWISLARRSEILPRFFPEISGRRDCRRGANAREAVAPRGPEVPSFSPPATASRVLFLIHASFDQARWSWSTFTLNPIGSFGPAPSSSGQIWLMGSAEAHRVATVAAGGPVQVGALETSCRRRGVSVCRREKRGEIDRLVDVSGIGATISSPGACRSRTSTTSPRPSRLTASSSSKSNAVRKSLSRVHLRQATNSFSADVGIQRSLTMTVPDLIDFQKVQRPQFLAVRARDLSPSRSMLQ</sequence>
<dbReference type="AlphaFoldDB" id="C5D078"/>
<evidence type="ECO:0000313" key="2">
    <source>
        <dbReference type="EMBL" id="ACS22422.1"/>
    </source>
</evidence>
<protein>
    <submittedName>
        <fullName evidence="2">Uncharacterized protein</fullName>
    </submittedName>
</protein>
<evidence type="ECO:0000256" key="1">
    <source>
        <dbReference type="SAM" id="MobiDB-lite"/>
    </source>
</evidence>